<organism evidence="3 4">
    <name type="scientific">Trichomonas vaginalis (strain ATCC PRA-98 / G3)</name>
    <dbReference type="NCBI Taxonomy" id="412133"/>
    <lineage>
        <taxon>Eukaryota</taxon>
        <taxon>Metamonada</taxon>
        <taxon>Parabasalia</taxon>
        <taxon>Trichomonadida</taxon>
        <taxon>Trichomonadidae</taxon>
        <taxon>Trichomonas</taxon>
    </lineage>
</organism>
<evidence type="ECO:0000313" key="4">
    <source>
        <dbReference type="Proteomes" id="UP000001542"/>
    </source>
</evidence>
<dbReference type="EMBL" id="DS113434">
    <property type="protein sequence ID" value="EAY06021.1"/>
    <property type="molecule type" value="Genomic_DNA"/>
</dbReference>
<keyword evidence="4" id="KW-1185">Reference proteome</keyword>
<evidence type="ECO:0000256" key="1">
    <source>
        <dbReference type="SAM" id="MobiDB-lite"/>
    </source>
</evidence>
<proteinExistence type="predicted"/>
<protein>
    <recommendedName>
        <fullName evidence="5">Transmembrane protein</fullName>
    </recommendedName>
</protein>
<reference evidence="3" key="1">
    <citation type="submission" date="2006-10" db="EMBL/GenBank/DDBJ databases">
        <authorList>
            <person name="Amadeo P."/>
            <person name="Zhao Q."/>
            <person name="Wortman J."/>
            <person name="Fraser-Liggett C."/>
            <person name="Carlton J."/>
        </authorList>
    </citation>
    <scope>NUCLEOTIDE SEQUENCE</scope>
    <source>
        <strain evidence="3">G3</strain>
    </source>
</reference>
<evidence type="ECO:0008006" key="5">
    <source>
        <dbReference type="Google" id="ProtNLM"/>
    </source>
</evidence>
<feature type="transmembrane region" description="Helical" evidence="2">
    <location>
        <begin position="527"/>
        <end position="548"/>
    </location>
</feature>
<dbReference type="AlphaFoldDB" id="A2EMU8"/>
<keyword evidence="2" id="KW-0812">Transmembrane</keyword>
<keyword evidence="2" id="KW-0472">Membrane</keyword>
<gene>
    <name evidence="3" type="ORF">TVAG_053450</name>
</gene>
<dbReference type="VEuPathDB" id="TrichDB:TVAGG3_0755170"/>
<accession>A2EMU8</accession>
<sequence>MVRTVDIDNDDKVLIYSDNNKLIYTMSSYDSFHYNTTSFVLFFRTDSYNTQGFIYAFDTDKFVSNGEHSVLISNTIIYNILPYRYFIVHNPQYFEFTMPQLARVYGEAAFYTLEVSKFEIRPKDSKHTLHFVIVQPPYVNCQNITIYDGYSGNFSIEGSFYHNNCFLMASPYIMDYYLYVSGLQGTANIYCPNGDFVVSLKDEYGFVTRLPTILMHIKIEKTDQKSIICLQQSEIISPLFPNEVFNDKFVTNFTASQQIVQYEKRFYRFSTGFYQYYIPEQGSKFYFNRNSLYIFHNPSSFTIKGNDVSLLENDDYVVNITDFRLTAVVKSKDSTRYLNISVFNYKALDTFSKCNSVDIIDLNSNFKDFVSTSYNDKTFNGNNINFSVEAQQRICLWYVSSNPFTMNIYRHHLENQNDFHIYSEKLGVFNEIEYPSTVTSRSILSIWTTKDEVDGIDEGGAFISVSQDYYDFDEKGGTFRGTRSYMDFPFAKHNSSTGYVLNLGTREEKLNFGQKTSQKKQLTTVQIALIVFAAIIFAVIVVVIIVVAQKHKSDEVNNNIGKGDNEVEMEDIPHQTMYSSSNPTPNNSAAVTTNSPIASATSSIDATHLQTDSSSRPKNPYEPTSTMTATEYNQ</sequence>
<dbReference type="InParanoid" id="A2EMU8"/>
<dbReference type="VEuPathDB" id="TrichDB:TVAG_053450"/>
<evidence type="ECO:0000313" key="3">
    <source>
        <dbReference type="EMBL" id="EAY06021.1"/>
    </source>
</evidence>
<evidence type="ECO:0000256" key="2">
    <source>
        <dbReference type="SAM" id="Phobius"/>
    </source>
</evidence>
<dbReference type="Proteomes" id="UP000001542">
    <property type="component" value="Unassembled WGS sequence"/>
</dbReference>
<dbReference type="KEGG" id="tva:4763895"/>
<dbReference type="RefSeq" id="XP_001318244.1">
    <property type="nucleotide sequence ID" value="XM_001318209.1"/>
</dbReference>
<name>A2EMU8_TRIV3</name>
<feature type="region of interest" description="Disordered" evidence="1">
    <location>
        <begin position="600"/>
        <end position="634"/>
    </location>
</feature>
<reference evidence="3" key="2">
    <citation type="journal article" date="2007" name="Science">
        <title>Draft genome sequence of the sexually transmitted pathogen Trichomonas vaginalis.</title>
        <authorList>
            <person name="Carlton J.M."/>
            <person name="Hirt R.P."/>
            <person name="Silva J.C."/>
            <person name="Delcher A.L."/>
            <person name="Schatz M."/>
            <person name="Zhao Q."/>
            <person name="Wortman J.R."/>
            <person name="Bidwell S.L."/>
            <person name="Alsmark U.C.M."/>
            <person name="Besteiro S."/>
            <person name="Sicheritz-Ponten T."/>
            <person name="Noel C.J."/>
            <person name="Dacks J.B."/>
            <person name="Foster P.G."/>
            <person name="Simillion C."/>
            <person name="Van de Peer Y."/>
            <person name="Miranda-Saavedra D."/>
            <person name="Barton G.J."/>
            <person name="Westrop G.D."/>
            <person name="Mueller S."/>
            <person name="Dessi D."/>
            <person name="Fiori P.L."/>
            <person name="Ren Q."/>
            <person name="Paulsen I."/>
            <person name="Zhang H."/>
            <person name="Bastida-Corcuera F.D."/>
            <person name="Simoes-Barbosa A."/>
            <person name="Brown M.T."/>
            <person name="Hayes R.D."/>
            <person name="Mukherjee M."/>
            <person name="Okumura C.Y."/>
            <person name="Schneider R."/>
            <person name="Smith A.J."/>
            <person name="Vanacova S."/>
            <person name="Villalvazo M."/>
            <person name="Haas B.J."/>
            <person name="Pertea M."/>
            <person name="Feldblyum T.V."/>
            <person name="Utterback T.R."/>
            <person name="Shu C.L."/>
            <person name="Osoegawa K."/>
            <person name="de Jong P.J."/>
            <person name="Hrdy I."/>
            <person name="Horvathova L."/>
            <person name="Zubacova Z."/>
            <person name="Dolezal P."/>
            <person name="Malik S.B."/>
            <person name="Logsdon J.M. Jr."/>
            <person name="Henze K."/>
            <person name="Gupta A."/>
            <person name="Wang C.C."/>
            <person name="Dunne R.L."/>
            <person name="Upcroft J.A."/>
            <person name="Upcroft P."/>
            <person name="White O."/>
            <person name="Salzberg S.L."/>
            <person name="Tang P."/>
            <person name="Chiu C.-H."/>
            <person name="Lee Y.-S."/>
            <person name="Embley T.M."/>
            <person name="Coombs G.H."/>
            <person name="Mottram J.C."/>
            <person name="Tachezy J."/>
            <person name="Fraser-Liggett C.M."/>
            <person name="Johnson P.J."/>
        </authorList>
    </citation>
    <scope>NUCLEOTIDE SEQUENCE [LARGE SCALE GENOMIC DNA]</scope>
    <source>
        <strain evidence="3">G3</strain>
    </source>
</reference>
<keyword evidence="2" id="KW-1133">Transmembrane helix</keyword>